<proteinExistence type="predicted"/>
<dbReference type="AlphaFoldDB" id="A0A0F9D1Z1"/>
<evidence type="ECO:0000313" key="1">
    <source>
        <dbReference type="EMBL" id="KKL11796.1"/>
    </source>
</evidence>
<reference evidence="1" key="1">
    <citation type="journal article" date="2015" name="Nature">
        <title>Complex archaea that bridge the gap between prokaryotes and eukaryotes.</title>
        <authorList>
            <person name="Spang A."/>
            <person name="Saw J.H."/>
            <person name="Jorgensen S.L."/>
            <person name="Zaremba-Niedzwiedzka K."/>
            <person name="Martijn J."/>
            <person name="Lind A.E."/>
            <person name="van Eijk R."/>
            <person name="Schleper C."/>
            <person name="Guy L."/>
            <person name="Ettema T.J."/>
        </authorList>
    </citation>
    <scope>NUCLEOTIDE SEQUENCE</scope>
</reference>
<name>A0A0F9D1Z1_9ZZZZ</name>
<feature type="non-terminal residue" evidence="1">
    <location>
        <position position="64"/>
    </location>
</feature>
<organism evidence="1">
    <name type="scientific">marine sediment metagenome</name>
    <dbReference type="NCBI Taxonomy" id="412755"/>
    <lineage>
        <taxon>unclassified sequences</taxon>
        <taxon>metagenomes</taxon>
        <taxon>ecological metagenomes</taxon>
    </lineage>
</organism>
<dbReference type="EMBL" id="LAZR01041514">
    <property type="protein sequence ID" value="KKL11796.1"/>
    <property type="molecule type" value="Genomic_DNA"/>
</dbReference>
<sequence length="64" mass="7544">MHIHICPVEVTAALMMVEQGIPYIKYTLCSHVRELKDKIMKRTPITIWNRVYNDRCAFNHIDEG</sequence>
<comment type="caution">
    <text evidence="1">The sequence shown here is derived from an EMBL/GenBank/DDBJ whole genome shotgun (WGS) entry which is preliminary data.</text>
</comment>
<accession>A0A0F9D1Z1</accession>
<protein>
    <submittedName>
        <fullName evidence="1">Uncharacterized protein</fullName>
    </submittedName>
</protein>
<gene>
    <name evidence="1" type="ORF">LCGC14_2542230</name>
</gene>